<dbReference type="Gene3D" id="3.40.50.720">
    <property type="entry name" value="NAD(P)-binding Rossmann-like Domain"/>
    <property type="match status" value="1"/>
</dbReference>
<keyword evidence="4 8" id="KW-0521">NADP</keyword>
<keyword evidence="5 8" id="KW-0560">Oxidoreductase</keyword>
<comment type="miscellaneous">
    <text evidence="8">During catalysis, the active site Cys acts as a nucleophile attacking the alpha-carbonyl group of tRNA-bound glutamate with the formation of a thioester intermediate between enzyme and glutamate, and the concomitant release of tRNA(Glu). The thioester intermediate is finally reduced by direct hydride transfer from NADPH, to form the product GSA.</text>
</comment>
<organism evidence="17 18">
    <name type="scientific">Falsarthrobacter nasiphocae</name>
    <dbReference type="NCBI Taxonomy" id="189863"/>
    <lineage>
        <taxon>Bacteria</taxon>
        <taxon>Bacillati</taxon>
        <taxon>Actinomycetota</taxon>
        <taxon>Actinomycetes</taxon>
        <taxon>Micrococcales</taxon>
        <taxon>Micrococcaceae</taxon>
        <taxon>Falsarthrobacter</taxon>
    </lineage>
</organism>
<comment type="function">
    <text evidence="8">Catalyzes the NADPH-dependent reduction of glutamyl-tRNA(Glu) to glutamate 1-semialdehyde (GSA).</text>
</comment>
<dbReference type="HAMAP" id="MF_00087">
    <property type="entry name" value="Glu_tRNA_reductase"/>
    <property type="match status" value="1"/>
</dbReference>
<evidence type="ECO:0000256" key="6">
    <source>
        <dbReference type="ARBA" id="ARBA00023244"/>
    </source>
</evidence>
<feature type="domain" description="Glutamyl-tRNA reductase N-terminal" evidence="16">
    <location>
        <begin position="10"/>
        <end position="156"/>
    </location>
</feature>
<sequence>MVYLSLVATHSDLDLERIARMSAAAPQVMSATNDSPLLRGLVLLSTCNRFEVYAEVPSAEDVEAARAEIVAAVAEGSSLSEAFVSASLSTLVGDDVPRHLFAVGAGLDSAVVGEREIAGQVRRALVLAQESSTASGQLTRLFQAATRTAKDVGSQTALGSQGKSIVSVGLDLVEESLDPSTPLAEGTAVIFGTGAYAGASMALLRERGVTDIRVFSQSGRAHEFTAARGGTPLTAETLPAALGEAQIILGCSGGDRRITGAELAAARTSADEFFVLDLALTHDFTPDVASIPGAEVLTLESIRLAAPAEAASALEDARLIVHSAAESFIAERTARQVDGAVVALRRHTMDVLERELEKVRVQHGCTAAGEEVEFALRRMVRQLLHLPTVRGRELAAQGRAGDYVAGLEALYGITAEVPEAPSASPADRAAPQPAGHPREAGESCPVPRTA</sequence>
<dbReference type="InterPro" id="IPR036291">
    <property type="entry name" value="NAD(P)-bd_dom_sf"/>
</dbReference>
<dbReference type="GO" id="GO:0008883">
    <property type="term" value="F:glutamyl-tRNA reductase activity"/>
    <property type="evidence" value="ECO:0007669"/>
    <property type="project" value="UniProtKB-UniRule"/>
</dbReference>
<evidence type="ECO:0000256" key="8">
    <source>
        <dbReference type="HAMAP-Rule" id="MF_00087"/>
    </source>
</evidence>
<dbReference type="Pfam" id="PF01488">
    <property type="entry name" value="Shikimate_DH"/>
    <property type="match status" value="1"/>
</dbReference>
<feature type="region of interest" description="Disordered" evidence="13">
    <location>
        <begin position="418"/>
        <end position="450"/>
    </location>
</feature>
<dbReference type="InterPro" id="IPR006151">
    <property type="entry name" value="Shikm_DH/Glu-tRNA_Rdtase"/>
</dbReference>
<dbReference type="InterPro" id="IPR000343">
    <property type="entry name" value="4pyrrol_synth_GluRdtase"/>
</dbReference>
<dbReference type="PIRSF" id="PIRSF000445">
    <property type="entry name" value="4pyrrol_synth_GluRdtase"/>
    <property type="match status" value="1"/>
</dbReference>
<dbReference type="SUPFAM" id="SSF51735">
    <property type="entry name" value="NAD(P)-binding Rossmann-fold domains"/>
    <property type="match status" value="1"/>
</dbReference>
<evidence type="ECO:0000256" key="3">
    <source>
        <dbReference type="ARBA" id="ARBA00012970"/>
    </source>
</evidence>
<feature type="active site" description="Nucleophile" evidence="8 9">
    <location>
        <position position="47"/>
    </location>
</feature>
<dbReference type="GO" id="GO:0019353">
    <property type="term" value="P:protoporphyrinogen IX biosynthetic process from glutamate"/>
    <property type="evidence" value="ECO:0007669"/>
    <property type="project" value="TreeGrafter"/>
</dbReference>
<dbReference type="GO" id="GO:0050661">
    <property type="term" value="F:NADP binding"/>
    <property type="evidence" value="ECO:0007669"/>
    <property type="project" value="InterPro"/>
</dbReference>
<evidence type="ECO:0000256" key="13">
    <source>
        <dbReference type="SAM" id="MobiDB-lite"/>
    </source>
</evidence>
<evidence type="ECO:0000256" key="4">
    <source>
        <dbReference type="ARBA" id="ARBA00022857"/>
    </source>
</evidence>
<keyword evidence="18" id="KW-1185">Reference proteome</keyword>
<comment type="pathway">
    <text evidence="1 8">Porphyrin-containing compound metabolism; protoporphyrin-IX biosynthesis; 5-aminolevulinate from L-glutamyl-tRNA(Glu): step 1/2.</text>
</comment>
<comment type="domain">
    <text evidence="8">Possesses an unusual extended V-shaped dimeric structure with each monomer consisting of three distinct domains arranged along a curved 'spinal' alpha-helix. The N-terminal catalytic domain specifically recognizes the glutamate moiety of the substrate. The second domain is the NADPH-binding domain, and the third C-terminal domain is responsible for dimerization.</text>
</comment>
<evidence type="ECO:0000313" key="18">
    <source>
        <dbReference type="Proteomes" id="UP001247307"/>
    </source>
</evidence>
<dbReference type="Pfam" id="PF00745">
    <property type="entry name" value="GlutR_dimer"/>
    <property type="match status" value="1"/>
</dbReference>
<dbReference type="Proteomes" id="UP001247307">
    <property type="component" value="Unassembled WGS sequence"/>
</dbReference>
<evidence type="ECO:0000313" key="17">
    <source>
        <dbReference type="EMBL" id="MDR6891462.1"/>
    </source>
</evidence>
<comment type="similarity">
    <text evidence="2 8">Belongs to the glutamyl-tRNA reductase family.</text>
</comment>
<evidence type="ECO:0000259" key="15">
    <source>
        <dbReference type="Pfam" id="PF01488"/>
    </source>
</evidence>
<feature type="binding site" evidence="8 10">
    <location>
        <position position="109"/>
    </location>
    <ligand>
        <name>substrate</name>
    </ligand>
</feature>
<dbReference type="AlphaFoldDB" id="A0AAE3YFU5"/>
<dbReference type="PANTHER" id="PTHR43013:SF1">
    <property type="entry name" value="GLUTAMYL-TRNA REDUCTASE"/>
    <property type="match status" value="1"/>
</dbReference>
<evidence type="ECO:0000256" key="7">
    <source>
        <dbReference type="ARBA" id="ARBA00047464"/>
    </source>
</evidence>
<evidence type="ECO:0000256" key="2">
    <source>
        <dbReference type="ARBA" id="ARBA00005916"/>
    </source>
</evidence>
<dbReference type="InterPro" id="IPR015896">
    <property type="entry name" value="4pyrrol_synth_GluRdtase_dimer"/>
</dbReference>
<dbReference type="Pfam" id="PF05201">
    <property type="entry name" value="GlutR_N"/>
    <property type="match status" value="1"/>
</dbReference>
<feature type="domain" description="Quinate/shikimate 5-dehydrogenase/glutamyl-tRNA reductase" evidence="15">
    <location>
        <begin position="182"/>
        <end position="302"/>
    </location>
</feature>
<evidence type="ECO:0000256" key="10">
    <source>
        <dbReference type="PIRSR" id="PIRSR000445-2"/>
    </source>
</evidence>
<dbReference type="NCBIfam" id="NF000750">
    <property type="entry name" value="PRK00045.3-4"/>
    <property type="match status" value="1"/>
</dbReference>
<dbReference type="InterPro" id="IPR036453">
    <property type="entry name" value="GluRdtase_dimer_dom_sf"/>
</dbReference>
<feature type="compositionally biased region" description="Low complexity" evidence="13">
    <location>
        <begin position="418"/>
        <end position="433"/>
    </location>
</feature>
<evidence type="ECO:0000256" key="1">
    <source>
        <dbReference type="ARBA" id="ARBA00005059"/>
    </source>
</evidence>
<feature type="binding site" evidence="8 10">
    <location>
        <begin position="46"/>
        <end position="49"/>
    </location>
    <ligand>
        <name>substrate</name>
    </ligand>
</feature>
<dbReference type="InterPro" id="IPR015895">
    <property type="entry name" value="4pyrrol_synth_GluRdtase_N"/>
</dbReference>
<evidence type="ECO:0000256" key="9">
    <source>
        <dbReference type="PIRSR" id="PIRSR000445-1"/>
    </source>
</evidence>
<evidence type="ECO:0000259" key="16">
    <source>
        <dbReference type="Pfam" id="PF05201"/>
    </source>
</evidence>
<feature type="binding site" evidence="8 10">
    <location>
        <position position="120"/>
    </location>
    <ligand>
        <name>substrate</name>
    </ligand>
</feature>
<evidence type="ECO:0000256" key="11">
    <source>
        <dbReference type="PIRSR" id="PIRSR000445-3"/>
    </source>
</evidence>
<feature type="domain" description="Tetrapyrrole biosynthesis glutamyl-tRNA reductase dimerisation" evidence="14">
    <location>
        <begin position="317"/>
        <end position="412"/>
    </location>
</feature>
<comment type="catalytic activity">
    <reaction evidence="7 8">
        <text>(S)-4-amino-5-oxopentanoate + tRNA(Glu) + NADP(+) = L-glutamyl-tRNA(Glu) + NADPH + H(+)</text>
        <dbReference type="Rhea" id="RHEA:12344"/>
        <dbReference type="Rhea" id="RHEA-COMP:9663"/>
        <dbReference type="Rhea" id="RHEA-COMP:9680"/>
        <dbReference type="ChEBI" id="CHEBI:15378"/>
        <dbReference type="ChEBI" id="CHEBI:57501"/>
        <dbReference type="ChEBI" id="CHEBI:57783"/>
        <dbReference type="ChEBI" id="CHEBI:58349"/>
        <dbReference type="ChEBI" id="CHEBI:78442"/>
        <dbReference type="ChEBI" id="CHEBI:78520"/>
        <dbReference type="EC" id="1.2.1.70"/>
    </reaction>
</comment>
<gene>
    <name evidence="8" type="primary">hemA</name>
    <name evidence="17" type="ORF">J2S35_000402</name>
</gene>
<reference evidence="17" key="1">
    <citation type="submission" date="2023-07" db="EMBL/GenBank/DDBJ databases">
        <title>Sequencing the genomes of 1000 actinobacteria strains.</title>
        <authorList>
            <person name="Klenk H.-P."/>
        </authorList>
    </citation>
    <scope>NUCLEOTIDE SEQUENCE</scope>
    <source>
        <strain evidence="17">DSM 13988</strain>
    </source>
</reference>
<dbReference type="PANTHER" id="PTHR43013">
    <property type="entry name" value="GLUTAMYL-TRNA REDUCTASE"/>
    <property type="match status" value="1"/>
</dbReference>
<dbReference type="Gene3D" id="3.30.460.30">
    <property type="entry name" value="Glutamyl-tRNA reductase, N-terminal domain"/>
    <property type="match status" value="1"/>
</dbReference>
<feature type="binding site" evidence="8 11">
    <location>
        <begin position="192"/>
        <end position="197"/>
    </location>
    <ligand>
        <name>NADP(+)</name>
        <dbReference type="ChEBI" id="CHEBI:58349"/>
    </ligand>
</feature>
<dbReference type="EMBL" id="JAVDUI010000001">
    <property type="protein sequence ID" value="MDR6891462.1"/>
    <property type="molecule type" value="Genomic_DNA"/>
</dbReference>
<protein>
    <recommendedName>
        <fullName evidence="3 8">Glutamyl-tRNA reductase</fullName>
        <shortName evidence="8">GluTR</shortName>
        <ecNumber evidence="3 8">1.2.1.70</ecNumber>
    </recommendedName>
</protein>
<comment type="caution">
    <text evidence="17">The sequence shown here is derived from an EMBL/GenBank/DDBJ whole genome shotgun (WGS) entry which is preliminary data.</text>
</comment>
<name>A0AAE3YFU5_9MICC</name>
<dbReference type="SUPFAM" id="SSF69075">
    <property type="entry name" value="Glutamyl tRNA-reductase dimerization domain"/>
    <property type="match status" value="1"/>
</dbReference>
<dbReference type="PROSITE" id="PS00747">
    <property type="entry name" value="GLUTR"/>
    <property type="match status" value="1"/>
</dbReference>
<evidence type="ECO:0000259" key="14">
    <source>
        <dbReference type="Pfam" id="PF00745"/>
    </source>
</evidence>
<feature type="binding site" evidence="8 10">
    <location>
        <begin position="114"/>
        <end position="116"/>
    </location>
    <ligand>
        <name>substrate</name>
    </ligand>
</feature>
<feature type="site" description="Important for activity" evidence="8 12">
    <location>
        <position position="99"/>
    </location>
</feature>
<accession>A0AAE3YFU5</accession>
<dbReference type="InterPro" id="IPR018214">
    <property type="entry name" value="GluRdtase_CS"/>
</dbReference>
<dbReference type="InterPro" id="IPR036343">
    <property type="entry name" value="GluRdtase_N_sf"/>
</dbReference>
<evidence type="ECO:0000256" key="12">
    <source>
        <dbReference type="PIRSR" id="PIRSR000445-4"/>
    </source>
</evidence>
<dbReference type="RefSeq" id="WP_309849284.1">
    <property type="nucleotide sequence ID" value="NZ_BAAAIU010000024.1"/>
</dbReference>
<dbReference type="EC" id="1.2.1.70" evidence="3 8"/>
<comment type="subunit">
    <text evidence="8">Homodimer.</text>
</comment>
<evidence type="ECO:0000256" key="5">
    <source>
        <dbReference type="ARBA" id="ARBA00023002"/>
    </source>
</evidence>
<proteinExistence type="inferred from homology"/>
<dbReference type="SUPFAM" id="SSF69742">
    <property type="entry name" value="Glutamyl tRNA-reductase catalytic, N-terminal domain"/>
    <property type="match status" value="1"/>
</dbReference>
<keyword evidence="6 8" id="KW-0627">Porphyrin biosynthesis</keyword>